<dbReference type="Proteomes" id="UP000559808">
    <property type="component" value="Unassembled WGS sequence"/>
</dbReference>
<dbReference type="AlphaFoldDB" id="A0A5L4NQL3"/>
<name>A0A5L4NQL3_CAMLA</name>
<comment type="caution">
    <text evidence="1">The sequence shown here is derived from an EMBL/GenBank/DDBJ whole genome shotgun (WGS) entry which is preliminary data.</text>
</comment>
<evidence type="ECO:0000313" key="1">
    <source>
        <dbReference type="EMBL" id="EAI3914867.1"/>
    </source>
</evidence>
<protein>
    <submittedName>
        <fullName evidence="1">Peroxide stress protein YaaA</fullName>
    </submittedName>
</protein>
<organism evidence="1 2">
    <name type="scientific">Campylobacter lari</name>
    <dbReference type="NCBI Taxonomy" id="201"/>
    <lineage>
        <taxon>Bacteria</taxon>
        <taxon>Pseudomonadati</taxon>
        <taxon>Campylobacterota</taxon>
        <taxon>Epsilonproteobacteria</taxon>
        <taxon>Campylobacterales</taxon>
        <taxon>Campylobacteraceae</taxon>
        <taxon>Campylobacter</taxon>
    </lineage>
</organism>
<dbReference type="EMBL" id="AABOWU010000021">
    <property type="protein sequence ID" value="EAI3914867.1"/>
    <property type="molecule type" value="Genomic_DNA"/>
</dbReference>
<reference evidence="1 2" key="1">
    <citation type="submission" date="2018-05" db="EMBL/GenBank/DDBJ databases">
        <authorList>
            <consortium name="PulseNet: The National Subtyping Network for Foodborne Disease Surveillance"/>
            <person name="Tarr C.L."/>
            <person name="Trees E."/>
            <person name="Katz L.S."/>
            <person name="Carleton-Romer H.A."/>
            <person name="Stroika S."/>
            <person name="Kucerova Z."/>
            <person name="Roache K.F."/>
            <person name="Sabol A.L."/>
            <person name="Besser J."/>
            <person name="Gerner-Smidt P."/>
        </authorList>
    </citation>
    <scope>NUCLEOTIDE SEQUENCE [LARGE SCALE GENOMIC DNA]</scope>
    <source>
        <strain evidence="1 2">D6489</strain>
    </source>
</reference>
<accession>A0A5L4NQL3</accession>
<evidence type="ECO:0000313" key="2">
    <source>
        <dbReference type="Proteomes" id="UP000559808"/>
    </source>
</evidence>
<feature type="non-terminal residue" evidence="1">
    <location>
        <position position="1"/>
    </location>
</feature>
<proteinExistence type="predicted"/>
<sequence>TLSHFAKAYRGKMLRVLASKNIYNKEALLENLPNDLKIKEIKIQGLKEEIILDIVS</sequence>
<gene>
    <name evidence="1" type="ORF">YZ34_07595</name>
</gene>